<dbReference type="PANTHER" id="PTHR35910">
    <property type="entry name" value="2EXR DOMAIN-CONTAINING PROTEIN"/>
    <property type="match status" value="1"/>
</dbReference>
<evidence type="ECO:0000313" key="2">
    <source>
        <dbReference type="EMBL" id="THV50453.1"/>
    </source>
</evidence>
<dbReference type="Proteomes" id="UP000308671">
    <property type="component" value="Unassembled WGS sequence"/>
</dbReference>
<evidence type="ECO:0000313" key="3">
    <source>
        <dbReference type="Proteomes" id="UP000308671"/>
    </source>
</evidence>
<reference evidence="2 3" key="1">
    <citation type="submission" date="2017-12" db="EMBL/GenBank/DDBJ databases">
        <title>Comparative genomics of Botrytis spp.</title>
        <authorList>
            <person name="Valero-Jimenez C.A."/>
            <person name="Tapia P."/>
            <person name="Veloso J."/>
            <person name="Silva-Moreno E."/>
            <person name="Staats M."/>
            <person name="Valdes J.H."/>
            <person name="Van Kan J.A.L."/>
        </authorList>
    </citation>
    <scope>NUCLEOTIDE SEQUENCE [LARGE SCALE GENOMIC DNA]</scope>
    <source>
        <strain evidence="2 3">MUCL435</strain>
    </source>
</reference>
<dbReference type="InterPro" id="IPR045518">
    <property type="entry name" value="2EXR"/>
</dbReference>
<evidence type="ECO:0000259" key="1">
    <source>
        <dbReference type="Pfam" id="PF20150"/>
    </source>
</evidence>
<feature type="domain" description="2EXR" evidence="1">
    <location>
        <begin position="71"/>
        <end position="173"/>
    </location>
</feature>
<proteinExistence type="predicted"/>
<sequence>MNKITSTSKLDVAKRPDKSIWSHNRSTLTMTRRNPKSPDAGFYAPATKAIIPIRNTRRRSRDVPGQNLLETLPENVRHMIYKLCKPAPRIIKIHNSSLGNWENLARRAIPGYMPSNLYEYFSIQVARCIVVTVPVLLHINRESRAYALRFYTVIFTDPIRGQPVYFDLRRDVLEIASMETAFVILGQVHSFTSKYYEFAKGGEVTTAMMKVRNLSITSGARPDQLSVGYFNGLREFTDTKYLRTLYLHSSLWAEYGLHRRNSKPRENLTVKSPSHLFLDKKPKKKFLLTKAPKPMYVFGQTKR</sequence>
<keyword evidence="3" id="KW-1185">Reference proteome</keyword>
<name>A0A4S8QYH2_9HELO</name>
<gene>
    <name evidence="2" type="ORF">BGAL_0150g00170</name>
</gene>
<dbReference type="EMBL" id="PQXL01000150">
    <property type="protein sequence ID" value="THV50453.1"/>
    <property type="molecule type" value="Genomic_DNA"/>
</dbReference>
<comment type="caution">
    <text evidence="2">The sequence shown here is derived from an EMBL/GenBank/DDBJ whole genome shotgun (WGS) entry which is preliminary data.</text>
</comment>
<dbReference type="PANTHER" id="PTHR35910:SF6">
    <property type="entry name" value="2EXR DOMAIN-CONTAINING PROTEIN"/>
    <property type="match status" value="1"/>
</dbReference>
<organism evidence="2 3">
    <name type="scientific">Botrytis galanthina</name>
    <dbReference type="NCBI Taxonomy" id="278940"/>
    <lineage>
        <taxon>Eukaryota</taxon>
        <taxon>Fungi</taxon>
        <taxon>Dikarya</taxon>
        <taxon>Ascomycota</taxon>
        <taxon>Pezizomycotina</taxon>
        <taxon>Leotiomycetes</taxon>
        <taxon>Helotiales</taxon>
        <taxon>Sclerotiniaceae</taxon>
        <taxon>Botrytis</taxon>
    </lineage>
</organism>
<dbReference type="AlphaFoldDB" id="A0A4S8QYH2"/>
<dbReference type="OrthoDB" id="3515931at2759"/>
<protein>
    <recommendedName>
        <fullName evidence="1">2EXR domain-containing protein</fullName>
    </recommendedName>
</protein>
<accession>A0A4S8QYH2</accession>
<dbReference type="Pfam" id="PF20150">
    <property type="entry name" value="2EXR"/>
    <property type="match status" value="1"/>
</dbReference>